<keyword evidence="1" id="KW-0732">Signal</keyword>
<dbReference type="EMBL" id="JADKGY010000001">
    <property type="protein sequence ID" value="MBK9980898.1"/>
    <property type="molecule type" value="Genomic_DNA"/>
</dbReference>
<accession>A0A9D7SPX8</accession>
<evidence type="ECO:0000256" key="1">
    <source>
        <dbReference type="SAM" id="SignalP"/>
    </source>
</evidence>
<comment type="caution">
    <text evidence="2">The sequence shown here is derived from an EMBL/GenBank/DDBJ whole genome shotgun (WGS) entry which is preliminary data.</text>
</comment>
<evidence type="ECO:0000313" key="3">
    <source>
        <dbReference type="Proteomes" id="UP000808337"/>
    </source>
</evidence>
<dbReference type="Proteomes" id="UP000808337">
    <property type="component" value="Unassembled WGS sequence"/>
</dbReference>
<dbReference type="AlphaFoldDB" id="A0A9D7SPX8"/>
<proteinExistence type="predicted"/>
<feature type="signal peptide" evidence="1">
    <location>
        <begin position="1"/>
        <end position="29"/>
    </location>
</feature>
<name>A0A9D7SPX8_9BACT</name>
<protein>
    <recommendedName>
        <fullName evidence="4">SPOR domain-containing protein</fullName>
    </recommendedName>
</protein>
<organism evidence="2 3">
    <name type="scientific">Candidatus Opimibacter skivensis</name>
    <dbReference type="NCBI Taxonomy" id="2982028"/>
    <lineage>
        <taxon>Bacteria</taxon>
        <taxon>Pseudomonadati</taxon>
        <taxon>Bacteroidota</taxon>
        <taxon>Saprospiria</taxon>
        <taxon>Saprospirales</taxon>
        <taxon>Saprospiraceae</taxon>
        <taxon>Candidatus Opimibacter</taxon>
    </lineage>
</organism>
<evidence type="ECO:0008006" key="4">
    <source>
        <dbReference type="Google" id="ProtNLM"/>
    </source>
</evidence>
<gene>
    <name evidence="2" type="ORF">IPP15_00495</name>
</gene>
<dbReference type="PROSITE" id="PS51257">
    <property type="entry name" value="PROKAR_LIPOPROTEIN"/>
    <property type="match status" value="1"/>
</dbReference>
<evidence type="ECO:0000313" key="2">
    <source>
        <dbReference type="EMBL" id="MBK9980898.1"/>
    </source>
</evidence>
<reference evidence="2 3" key="1">
    <citation type="submission" date="2020-10" db="EMBL/GenBank/DDBJ databases">
        <title>Connecting structure to function with the recovery of over 1000 high-quality activated sludge metagenome-assembled genomes encoding full-length rRNA genes using long-read sequencing.</title>
        <authorList>
            <person name="Singleton C.M."/>
            <person name="Petriglieri F."/>
            <person name="Kristensen J.M."/>
            <person name="Kirkegaard R.H."/>
            <person name="Michaelsen T.Y."/>
            <person name="Andersen M.H."/>
            <person name="Karst S.M."/>
            <person name="Dueholm M.S."/>
            <person name="Nielsen P.H."/>
            <person name="Albertsen M."/>
        </authorList>
    </citation>
    <scope>NUCLEOTIDE SEQUENCE [LARGE SCALE GENOMIC DNA]</scope>
    <source>
        <strain evidence="2">Ribe_18-Q3-R11-54_MAXAC.273</strain>
    </source>
</reference>
<sequence length="161" mass="18470">MKTKLPLLYFLLTLSLLLAISCHQGTSKAIQYDLDNNENNFVMIQLNPQKNKEDSLSSEHQVKDVVKQIKSINTKLGYADFVKKISSFQLDQIKGSTSYLVIRNFDDFQAAEAYAKAIAKELPDNIYGEIGDPFPISLHNYQSCVTAKDFKPYFKFYRNNR</sequence>
<feature type="chain" id="PRO_5038449019" description="SPOR domain-containing protein" evidence="1">
    <location>
        <begin position="30"/>
        <end position="161"/>
    </location>
</feature>